<protein>
    <recommendedName>
        <fullName evidence="4">Outer membrane lipoprotein-sorting protein</fullName>
    </recommendedName>
</protein>
<reference evidence="2 3" key="1">
    <citation type="submission" date="2016-06" db="EMBL/GenBank/DDBJ databases">
        <title>Three novel species with peptidoglycan cell walls form the new genus Lacunisphaera gen. nov. in the family Opitutaceae of the verrucomicrobial subdivision 4.</title>
        <authorList>
            <person name="Rast P."/>
            <person name="Gloeckner I."/>
            <person name="Jogler M."/>
            <person name="Boedeker C."/>
            <person name="Jeske O."/>
            <person name="Wiegand S."/>
            <person name="Reinhardt R."/>
            <person name="Schumann P."/>
            <person name="Rohde M."/>
            <person name="Spring S."/>
            <person name="Gloeckner F.O."/>
            <person name="Jogler C."/>
        </authorList>
    </citation>
    <scope>NUCLEOTIDE SEQUENCE [LARGE SCALE GENOMIC DNA]</scope>
    <source>
        <strain evidence="2 3">IG16b</strain>
    </source>
</reference>
<dbReference type="Gene3D" id="2.50.20.10">
    <property type="entry name" value="Lipoprotein localisation LolA/LolB/LppX"/>
    <property type="match status" value="1"/>
</dbReference>
<accession>A0A1D8AX57</accession>
<dbReference type="KEGG" id="obg:Verru16b_02559"/>
<evidence type="ECO:0000313" key="2">
    <source>
        <dbReference type="EMBL" id="AOS45478.1"/>
    </source>
</evidence>
<sequence>MLIRKCILGLTLLSLAVSGQAQLGAEIAQKHAERAGDKLAAVKSLRAEGRTFISGEMVPFTLTAERPNRLRVDSFSPVRRVIQGYDGESPPWISHSEHKGGAIQAMPAPDAKDYIANADFDGPLVNYAAKKYSVDYAGEDTIEGRRAYKLLMMSPSDDIFFLWVDTENHEVVKRTVYRANQQGRVTIETFFKDFRPVAGVLQPHRIETTSNGRLVYVMVIDEMKANVEVPVGTFAAP</sequence>
<evidence type="ECO:0008006" key="4">
    <source>
        <dbReference type="Google" id="ProtNLM"/>
    </source>
</evidence>
<feature type="signal peptide" evidence="1">
    <location>
        <begin position="1"/>
        <end position="21"/>
    </location>
</feature>
<gene>
    <name evidence="2" type="ORF">Verru16b_02559</name>
</gene>
<evidence type="ECO:0000256" key="1">
    <source>
        <dbReference type="SAM" id="SignalP"/>
    </source>
</evidence>
<feature type="chain" id="PRO_5009105314" description="Outer membrane lipoprotein-sorting protein" evidence="1">
    <location>
        <begin position="22"/>
        <end position="237"/>
    </location>
</feature>
<name>A0A1D8AX57_9BACT</name>
<dbReference type="STRING" id="1838286.Verru16b_02559"/>
<dbReference type="EMBL" id="CP016094">
    <property type="protein sequence ID" value="AOS45478.1"/>
    <property type="molecule type" value="Genomic_DNA"/>
</dbReference>
<proteinExistence type="predicted"/>
<dbReference type="OrthoDB" id="196217at2"/>
<dbReference type="RefSeq" id="WP_069962621.1">
    <property type="nucleotide sequence ID" value="NZ_CP016094.1"/>
</dbReference>
<dbReference type="Proteomes" id="UP000095228">
    <property type="component" value="Chromosome"/>
</dbReference>
<dbReference type="AlphaFoldDB" id="A0A1D8AX57"/>
<keyword evidence="1" id="KW-0732">Signal</keyword>
<evidence type="ECO:0000313" key="3">
    <source>
        <dbReference type="Proteomes" id="UP000095228"/>
    </source>
</evidence>
<organism evidence="2 3">
    <name type="scientific">Lacunisphaera limnophila</name>
    <dbReference type="NCBI Taxonomy" id="1838286"/>
    <lineage>
        <taxon>Bacteria</taxon>
        <taxon>Pseudomonadati</taxon>
        <taxon>Verrucomicrobiota</taxon>
        <taxon>Opitutia</taxon>
        <taxon>Opitutales</taxon>
        <taxon>Opitutaceae</taxon>
        <taxon>Lacunisphaera</taxon>
    </lineage>
</organism>
<keyword evidence="3" id="KW-1185">Reference proteome</keyword>